<organism evidence="2 3">
    <name type="scientific">Neurospora tetrasperma (strain FGSC 2508 / ATCC MYA-4615 / P0657)</name>
    <dbReference type="NCBI Taxonomy" id="510951"/>
    <lineage>
        <taxon>Eukaryota</taxon>
        <taxon>Fungi</taxon>
        <taxon>Dikarya</taxon>
        <taxon>Ascomycota</taxon>
        <taxon>Pezizomycotina</taxon>
        <taxon>Sordariomycetes</taxon>
        <taxon>Sordariomycetidae</taxon>
        <taxon>Sordariales</taxon>
        <taxon>Sordariaceae</taxon>
        <taxon>Neurospora</taxon>
    </lineage>
</organism>
<evidence type="ECO:0000256" key="1">
    <source>
        <dbReference type="SAM" id="MobiDB-lite"/>
    </source>
</evidence>
<dbReference type="KEGG" id="nte:NEUTE1DRAFT51791"/>
<feature type="region of interest" description="Disordered" evidence="1">
    <location>
        <begin position="1"/>
        <end position="31"/>
    </location>
</feature>
<evidence type="ECO:0000313" key="2">
    <source>
        <dbReference type="EMBL" id="EGO51821.1"/>
    </source>
</evidence>
<dbReference type="GeneID" id="20828323"/>
<protein>
    <recommendedName>
        <fullName evidence="4">RanBP2-type domain-containing protein</fullName>
    </recommendedName>
</protein>
<dbReference type="VEuPathDB" id="FungiDB:NEUTE1DRAFT_51791"/>
<sequence length="74" mass="7924">MGRHSTSSSSKTSSSSGGKHSGAPGSGSKTKTVWYCSSCRFGPLNIDIDEYCPDCQHRRCSSCTVTTIEYNPGR</sequence>
<dbReference type="HOGENOM" id="CLU_189326_0_0_1"/>
<name>F8N3X1_NEUT8</name>
<gene>
    <name evidence="2" type="ORF">NEUTE1DRAFT_51791</name>
</gene>
<dbReference type="Proteomes" id="UP000008065">
    <property type="component" value="Unassembled WGS sequence"/>
</dbReference>
<keyword evidence="3" id="KW-1185">Reference proteome</keyword>
<evidence type="ECO:0000313" key="3">
    <source>
        <dbReference type="Proteomes" id="UP000008065"/>
    </source>
</evidence>
<evidence type="ECO:0008006" key="4">
    <source>
        <dbReference type="Google" id="ProtNLM"/>
    </source>
</evidence>
<accession>F8N3X1</accession>
<dbReference type="AlphaFoldDB" id="F8N3X1"/>
<dbReference type="EMBL" id="GL891382">
    <property type="protein sequence ID" value="EGO51821.1"/>
    <property type="molecule type" value="Genomic_DNA"/>
</dbReference>
<feature type="compositionally biased region" description="Low complexity" evidence="1">
    <location>
        <begin position="1"/>
        <end position="28"/>
    </location>
</feature>
<dbReference type="OrthoDB" id="4843205at2759"/>
<dbReference type="RefSeq" id="XP_009855436.1">
    <property type="nucleotide sequence ID" value="XM_009857134.1"/>
</dbReference>
<proteinExistence type="predicted"/>
<reference evidence="3" key="1">
    <citation type="journal article" date="2011" name="Genetics">
        <title>Massive changes in genome architecture accompany the transition to self-fertility in the filamentous fungus Neurospora tetrasperma.</title>
        <authorList>
            <person name="Ellison C.E."/>
            <person name="Stajich J.E."/>
            <person name="Jacobson D.J."/>
            <person name="Natvig D.O."/>
            <person name="Lapidus A."/>
            <person name="Foster B."/>
            <person name="Aerts A."/>
            <person name="Riley R."/>
            <person name="Lindquist E.A."/>
            <person name="Grigoriev I.V."/>
            <person name="Taylor J.W."/>
        </authorList>
    </citation>
    <scope>NUCLEOTIDE SEQUENCE [LARGE SCALE GENOMIC DNA]</scope>
    <source>
        <strain evidence="3">FGSC 2508 / P0657</strain>
    </source>
</reference>